<evidence type="ECO:0000313" key="2">
    <source>
        <dbReference type="Proteomes" id="UP000499080"/>
    </source>
</evidence>
<accession>A0A4Y2B4U0</accession>
<comment type="caution">
    <text evidence="1">The sequence shown here is derived from an EMBL/GenBank/DDBJ whole genome shotgun (WGS) entry which is preliminary data.</text>
</comment>
<dbReference type="OrthoDB" id="5326588at2759"/>
<proteinExistence type="predicted"/>
<dbReference type="Proteomes" id="UP000499080">
    <property type="component" value="Unassembled WGS sequence"/>
</dbReference>
<gene>
    <name evidence="1" type="ORF">AVEN_154041_1</name>
</gene>
<sequence length="100" mass="11662">MSKSVEWVKLADSVKVFLRNYFKYRDIVTNMESHFPAMRVLGLGREFYKDKYVMTSSSQVWSPDLGDKFRDEIWDLKGAGICSIFPLGEKIRLNVIEDSM</sequence>
<dbReference type="AlphaFoldDB" id="A0A4Y2B4U0"/>
<dbReference type="EMBL" id="BGPR01234248">
    <property type="protein sequence ID" value="GBL86827.1"/>
    <property type="molecule type" value="Genomic_DNA"/>
</dbReference>
<evidence type="ECO:0000313" key="1">
    <source>
        <dbReference type="EMBL" id="GBL86827.1"/>
    </source>
</evidence>
<reference evidence="1 2" key="1">
    <citation type="journal article" date="2019" name="Sci. Rep.">
        <title>Orb-weaving spider Araneus ventricosus genome elucidates the spidroin gene catalogue.</title>
        <authorList>
            <person name="Kono N."/>
            <person name="Nakamura H."/>
            <person name="Ohtoshi R."/>
            <person name="Moran D.A.P."/>
            <person name="Shinohara A."/>
            <person name="Yoshida Y."/>
            <person name="Fujiwara M."/>
            <person name="Mori M."/>
            <person name="Tomita M."/>
            <person name="Arakawa K."/>
        </authorList>
    </citation>
    <scope>NUCLEOTIDE SEQUENCE [LARGE SCALE GENOMIC DNA]</scope>
</reference>
<protein>
    <submittedName>
        <fullName evidence="1">Uncharacterized protein</fullName>
    </submittedName>
</protein>
<keyword evidence="2" id="KW-1185">Reference proteome</keyword>
<name>A0A4Y2B4U0_ARAVE</name>
<organism evidence="1 2">
    <name type="scientific">Araneus ventricosus</name>
    <name type="common">Orbweaver spider</name>
    <name type="synonym">Epeira ventricosa</name>
    <dbReference type="NCBI Taxonomy" id="182803"/>
    <lineage>
        <taxon>Eukaryota</taxon>
        <taxon>Metazoa</taxon>
        <taxon>Ecdysozoa</taxon>
        <taxon>Arthropoda</taxon>
        <taxon>Chelicerata</taxon>
        <taxon>Arachnida</taxon>
        <taxon>Araneae</taxon>
        <taxon>Araneomorphae</taxon>
        <taxon>Entelegynae</taxon>
        <taxon>Araneoidea</taxon>
        <taxon>Araneidae</taxon>
        <taxon>Araneus</taxon>
    </lineage>
</organism>